<dbReference type="SMART" id="SM01027">
    <property type="entry name" value="Beta-Casp"/>
    <property type="match status" value="1"/>
</dbReference>
<dbReference type="SUPFAM" id="SSF56281">
    <property type="entry name" value="Metallo-hydrolase/oxidoreductase"/>
    <property type="match status" value="1"/>
</dbReference>
<comment type="subcellular location">
    <subcellularLocation>
        <location evidence="2">Cytoplasm</location>
    </subcellularLocation>
    <subcellularLocation>
        <location evidence="1">Nucleus</location>
    </subcellularLocation>
</comment>
<accession>A0A0N7ZBK4</accession>
<dbReference type="GO" id="GO:0032039">
    <property type="term" value="C:integrator complex"/>
    <property type="evidence" value="ECO:0007669"/>
    <property type="project" value="InterPro"/>
</dbReference>
<feature type="domain" description="Beta-Casp" evidence="5">
    <location>
        <begin position="303"/>
        <end position="432"/>
    </location>
</feature>
<protein>
    <recommendedName>
        <fullName evidence="5">Beta-Casp domain-containing protein</fullName>
    </recommendedName>
</protein>
<dbReference type="GO" id="GO:0034472">
    <property type="term" value="P:snRNA 3'-end processing"/>
    <property type="evidence" value="ECO:0007669"/>
    <property type="project" value="TreeGrafter"/>
</dbReference>
<dbReference type="InterPro" id="IPR027074">
    <property type="entry name" value="Integrator_9su"/>
</dbReference>
<dbReference type="EMBL" id="GDRN01082130">
    <property type="protein sequence ID" value="JAI61897.1"/>
    <property type="molecule type" value="Transcribed_RNA"/>
</dbReference>
<dbReference type="PANTHER" id="PTHR46094">
    <property type="entry name" value="INTEGRATOR COMPLEX SUBUNIT 9"/>
    <property type="match status" value="1"/>
</dbReference>
<dbReference type="Pfam" id="PF21382">
    <property type="entry name" value="IntS9_C"/>
    <property type="match status" value="1"/>
</dbReference>
<dbReference type="Pfam" id="PF10996">
    <property type="entry name" value="Beta-Casp"/>
    <property type="match status" value="1"/>
</dbReference>
<organism evidence="6">
    <name type="scientific">Scylla olivacea</name>
    <name type="common">Orange mud crab</name>
    <name type="synonym">Cancer olivacea</name>
    <dbReference type="NCBI Taxonomy" id="85551"/>
    <lineage>
        <taxon>Eukaryota</taxon>
        <taxon>Metazoa</taxon>
        <taxon>Ecdysozoa</taxon>
        <taxon>Arthropoda</taxon>
        <taxon>Crustacea</taxon>
        <taxon>Multicrustacea</taxon>
        <taxon>Malacostraca</taxon>
        <taxon>Eumalacostraca</taxon>
        <taxon>Eucarida</taxon>
        <taxon>Decapoda</taxon>
        <taxon>Pleocyemata</taxon>
        <taxon>Brachyura</taxon>
        <taxon>Eubrachyura</taxon>
        <taxon>Portunoidea</taxon>
        <taxon>Portunidae</taxon>
        <taxon>Portuninae</taxon>
        <taxon>Scylla</taxon>
    </lineage>
</organism>
<keyword evidence="4" id="KW-0539">Nucleus</keyword>
<dbReference type="GO" id="GO:0005737">
    <property type="term" value="C:cytoplasm"/>
    <property type="evidence" value="ECO:0007669"/>
    <property type="project" value="UniProtKB-SubCell"/>
</dbReference>
<evidence type="ECO:0000256" key="4">
    <source>
        <dbReference type="ARBA" id="ARBA00023242"/>
    </source>
</evidence>
<dbReference type="InterPro" id="IPR036866">
    <property type="entry name" value="RibonucZ/Hydroxyglut_hydro"/>
</dbReference>
<evidence type="ECO:0000313" key="6">
    <source>
        <dbReference type="EMBL" id="JAI61896.1"/>
    </source>
</evidence>
<dbReference type="Gene3D" id="3.40.50.10890">
    <property type="match status" value="1"/>
</dbReference>
<proteinExistence type="predicted"/>
<sequence length="643" mass="71459">MKLYCLSGHPNKPCNVVTFKSCTLMLDCGLDMTSVSHFLPLPLVSSARLNSLNTWVPRDTDSQLEGELRECMNRVFVDSPPEFVPPASGLVDFSEVDAILVSNYHSMLALPFITNHTGFRGVVLMTEPTLQIGRLFMEELVEYIERTPKARHASRWKNYLRCLPPPLSEVRSPKMWQAAYTMKAINAALSHVQIVAYNENIDICGALKVTAVSSGFCLGSCNWLICSDHEKLAYLSGSSTLTTHPRPIDQNSLKNADVLIMTALNHTPLFNPDSMLGEFCVAVAQTIRNGGNALVPCYPSGVVYDLFECLSNHMDNLGLSLIPMYFVSPRAENSLGYSNIFSEWLSSSKQGKVYSMDDPFPHAHLSRLGRLKAFKSLDAEGFSCEYRQPCIVFCGHPSLRFGDAVHFIDMWGNNPQNAILFTEPEFDIGEVLAPFQPLAMRQVYCPIDTSLDFTQARKLINELKPAKLVVPEVYMRPPANAPHRTDLTLDLEEAPLTYGECQLLNLGIQRRLETMSITPDLALALNPITIRPGIVTTTITATVHTRDNKYTLQPLDDGDTEPHARLPTCYPYGNLNVDDLVQRLAQAGLADARVDDSKEGLVITLANDDVVIQINEFATHIISANSSLREKLRDILLECLGSF</sequence>
<dbReference type="PANTHER" id="PTHR46094:SF1">
    <property type="entry name" value="INTEGRATOR COMPLEX SUBUNIT 9"/>
    <property type="match status" value="1"/>
</dbReference>
<dbReference type="EMBL" id="GDRN01082131">
    <property type="protein sequence ID" value="JAI61896.1"/>
    <property type="molecule type" value="Transcribed_RNA"/>
</dbReference>
<dbReference type="Gene3D" id="3.60.15.10">
    <property type="entry name" value="Ribonuclease Z/Hydroxyacylglutathione hydrolase-like"/>
    <property type="match status" value="1"/>
</dbReference>
<dbReference type="InterPro" id="IPR048660">
    <property type="entry name" value="IntS9-like_C"/>
</dbReference>
<evidence type="ECO:0000259" key="5">
    <source>
        <dbReference type="SMART" id="SM01027"/>
    </source>
</evidence>
<dbReference type="AlphaFoldDB" id="A0A0N7ZBK4"/>
<reference evidence="6" key="1">
    <citation type="submission" date="2015-09" db="EMBL/GenBank/DDBJ databases">
        <title>Scylla olivacea transcriptome.</title>
        <authorList>
            <person name="Ikhwanuddin M."/>
        </authorList>
    </citation>
    <scope>NUCLEOTIDE SEQUENCE</scope>
</reference>
<evidence type="ECO:0000256" key="3">
    <source>
        <dbReference type="ARBA" id="ARBA00022490"/>
    </source>
</evidence>
<keyword evidence="3" id="KW-0963">Cytoplasm</keyword>
<name>A0A0N7ZBK4_SCYOL</name>
<evidence type="ECO:0000256" key="1">
    <source>
        <dbReference type="ARBA" id="ARBA00004123"/>
    </source>
</evidence>
<evidence type="ECO:0000256" key="2">
    <source>
        <dbReference type="ARBA" id="ARBA00004496"/>
    </source>
</evidence>
<dbReference type="InterPro" id="IPR022712">
    <property type="entry name" value="Beta_Casp"/>
</dbReference>